<dbReference type="EMBL" id="PEZG01000063">
    <property type="protein sequence ID" value="PIS15572.1"/>
    <property type="molecule type" value="Genomic_DNA"/>
</dbReference>
<organism evidence="2 3">
    <name type="scientific">Candidatus Roizmanbacteria bacterium CG09_land_8_20_14_0_10_41_9</name>
    <dbReference type="NCBI Taxonomy" id="1974850"/>
    <lineage>
        <taxon>Bacteria</taxon>
        <taxon>Candidatus Roizmaniibacteriota</taxon>
    </lineage>
</organism>
<dbReference type="InterPro" id="IPR000713">
    <property type="entry name" value="Mur_ligase_N"/>
</dbReference>
<protein>
    <submittedName>
        <fullName evidence="2">UDP-N-acetylmuramate--L-alanine ligase</fullName>
    </submittedName>
</protein>
<dbReference type="Gene3D" id="3.40.1190.10">
    <property type="entry name" value="Mur-like, catalytic domain"/>
    <property type="match status" value="1"/>
</dbReference>
<feature type="domain" description="Mur ligase N-terminal catalytic" evidence="1">
    <location>
        <begin position="9"/>
        <end position="107"/>
    </location>
</feature>
<dbReference type="InterPro" id="IPR050061">
    <property type="entry name" value="MurCDEF_pg_biosynth"/>
</dbReference>
<dbReference type="Proteomes" id="UP000231198">
    <property type="component" value="Unassembled WGS sequence"/>
</dbReference>
<dbReference type="Pfam" id="PF01225">
    <property type="entry name" value="Mur_ligase"/>
    <property type="match status" value="1"/>
</dbReference>
<accession>A0A2H0WSC0</accession>
<dbReference type="SUPFAM" id="SSF51984">
    <property type="entry name" value="MurCD N-terminal domain"/>
    <property type="match status" value="1"/>
</dbReference>
<evidence type="ECO:0000313" key="2">
    <source>
        <dbReference type="EMBL" id="PIS15572.1"/>
    </source>
</evidence>
<dbReference type="Gene3D" id="3.40.50.720">
    <property type="entry name" value="NAD(P)-binding Rossmann-like Domain"/>
    <property type="match status" value="1"/>
</dbReference>
<dbReference type="InterPro" id="IPR036565">
    <property type="entry name" value="Mur-like_cat_sf"/>
</dbReference>
<dbReference type="PANTHER" id="PTHR43445">
    <property type="entry name" value="UDP-N-ACETYLMURAMATE--L-ALANINE LIGASE-RELATED"/>
    <property type="match status" value="1"/>
</dbReference>
<reference evidence="3" key="1">
    <citation type="submission" date="2017-09" db="EMBL/GenBank/DDBJ databases">
        <title>Depth-based differentiation of microbial function through sediment-hosted aquifers and enrichment of novel symbionts in the deep terrestrial subsurface.</title>
        <authorList>
            <person name="Probst A.J."/>
            <person name="Ladd B."/>
            <person name="Jarett J.K."/>
            <person name="Geller-Mcgrath D.E."/>
            <person name="Sieber C.M.K."/>
            <person name="Emerson J.B."/>
            <person name="Anantharaman K."/>
            <person name="Thomas B.C."/>
            <person name="Malmstrom R."/>
            <person name="Stieglmeier M."/>
            <person name="Klingl A."/>
            <person name="Woyke T."/>
            <person name="Ryan C.M."/>
            <person name="Banfield J.F."/>
        </authorList>
    </citation>
    <scope>NUCLEOTIDE SEQUENCE [LARGE SCALE GENOMIC DNA]</scope>
</reference>
<evidence type="ECO:0000313" key="3">
    <source>
        <dbReference type="Proteomes" id="UP000231198"/>
    </source>
</evidence>
<dbReference type="AlphaFoldDB" id="A0A2H0WSC0"/>
<keyword evidence="2" id="KW-0436">Ligase</keyword>
<name>A0A2H0WSC0_9BACT</name>
<dbReference type="GO" id="GO:0016881">
    <property type="term" value="F:acid-amino acid ligase activity"/>
    <property type="evidence" value="ECO:0007669"/>
    <property type="project" value="InterPro"/>
</dbReference>
<sequence>MQGYKNIFLVGIKGVCMANISLVLKKMGRQVSGSDVADEFITDELLKENNIPFFIGFEKNKLPENTDLVIYSSSHSGDHNPQVLEAKKRGIDTMSQAQVLKELTQSFHTSIAVCGSHGKTTTASLLSYALIQLNVQPSYIVGTSKFNSIWGGDYAGHTTFVIEADEY</sequence>
<feature type="non-terminal residue" evidence="2">
    <location>
        <position position="167"/>
    </location>
</feature>
<dbReference type="PANTHER" id="PTHR43445:SF3">
    <property type="entry name" value="UDP-N-ACETYLMURAMATE--L-ALANINE LIGASE"/>
    <property type="match status" value="1"/>
</dbReference>
<proteinExistence type="predicted"/>
<dbReference type="GO" id="GO:0005524">
    <property type="term" value="F:ATP binding"/>
    <property type="evidence" value="ECO:0007669"/>
    <property type="project" value="InterPro"/>
</dbReference>
<gene>
    <name evidence="2" type="ORF">COT62_03000</name>
</gene>
<evidence type="ECO:0000259" key="1">
    <source>
        <dbReference type="Pfam" id="PF01225"/>
    </source>
</evidence>
<comment type="caution">
    <text evidence="2">The sequence shown here is derived from an EMBL/GenBank/DDBJ whole genome shotgun (WGS) entry which is preliminary data.</text>
</comment>
<dbReference type="SUPFAM" id="SSF53623">
    <property type="entry name" value="MurD-like peptide ligases, catalytic domain"/>
    <property type="match status" value="1"/>
</dbReference>